<keyword evidence="4" id="KW-0804">Transcription</keyword>
<keyword evidence="2" id="KW-0805">Transcription regulation</keyword>
<dbReference type="SUPFAM" id="SSF53850">
    <property type="entry name" value="Periplasmic binding protein-like II"/>
    <property type="match status" value="1"/>
</dbReference>
<proteinExistence type="inferred from homology"/>
<dbReference type="PANTHER" id="PTHR30537">
    <property type="entry name" value="HTH-TYPE TRANSCRIPTIONAL REGULATOR"/>
    <property type="match status" value="1"/>
</dbReference>
<protein>
    <submittedName>
        <fullName evidence="6">LysR family glycine cleavage system transcriptional activator</fullName>
    </submittedName>
</protein>
<dbReference type="GO" id="GO:0003700">
    <property type="term" value="F:DNA-binding transcription factor activity"/>
    <property type="evidence" value="ECO:0007669"/>
    <property type="project" value="InterPro"/>
</dbReference>
<keyword evidence="3" id="KW-0238">DNA-binding</keyword>
<evidence type="ECO:0000313" key="6">
    <source>
        <dbReference type="EMBL" id="TWI89526.1"/>
    </source>
</evidence>
<dbReference type="Pfam" id="PF03466">
    <property type="entry name" value="LysR_substrate"/>
    <property type="match status" value="1"/>
</dbReference>
<dbReference type="Gene3D" id="3.40.190.10">
    <property type="entry name" value="Periplasmic binding protein-like II"/>
    <property type="match status" value="2"/>
</dbReference>
<dbReference type="RefSeq" id="WP_145342220.1">
    <property type="nucleotide sequence ID" value="NZ_SMLY01000041.1"/>
</dbReference>
<dbReference type="InterPro" id="IPR036390">
    <property type="entry name" value="WH_DNA-bd_sf"/>
</dbReference>
<evidence type="ECO:0000256" key="4">
    <source>
        <dbReference type="ARBA" id="ARBA00023163"/>
    </source>
</evidence>
<evidence type="ECO:0000259" key="5">
    <source>
        <dbReference type="PROSITE" id="PS50931"/>
    </source>
</evidence>
<dbReference type="InterPro" id="IPR005119">
    <property type="entry name" value="LysR_subst-bd"/>
</dbReference>
<dbReference type="PROSITE" id="PS50931">
    <property type="entry name" value="HTH_LYSR"/>
    <property type="match status" value="1"/>
</dbReference>
<evidence type="ECO:0000256" key="2">
    <source>
        <dbReference type="ARBA" id="ARBA00023015"/>
    </source>
</evidence>
<comment type="similarity">
    <text evidence="1">Belongs to the LysR transcriptional regulatory family.</text>
</comment>
<dbReference type="EMBL" id="VLLF01000003">
    <property type="protein sequence ID" value="TWI89526.1"/>
    <property type="molecule type" value="Genomic_DNA"/>
</dbReference>
<dbReference type="PANTHER" id="PTHR30537:SF26">
    <property type="entry name" value="GLYCINE CLEAVAGE SYSTEM TRANSCRIPTIONAL ACTIVATOR"/>
    <property type="match status" value="1"/>
</dbReference>
<organism evidence="6 7">
    <name type="scientific">Roseibium hamelinense</name>
    <dbReference type="NCBI Taxonomy" id="150831"/>
    <lineage>
        <taxon>Bacteria</taxon>
        <taxon>Pseudomonadati</taxon>
        <taxon>Pseudomonadota</taxon>
        <taxon>Alphaproteobacteria</taxon>
        <taxon>Hyphomicrobiales</taxon>
        <taxon>Stappiaceae</taxon>
        <taxon>Roseibium</taxon>
    </lineage>
</organism>
<dbReference type="InterPro" id="IPR000847">
    <property type="entry name" value="LysR_HTH_N"/>
</dbReference>
<dbReference type="FunFam" id="1.10.10.10:FF:000001">
    <property type="entry name" value="LysR family transcriptional regulator"/>
    <property type="match status" value="1"/>
</dbReference>
<dbReference type="GO" id="GO:0043565">
    <property type="term" value="F:sequence-specific DNA binding"/>
    <property type="evidence" value="ECO:0007669"/>
    <property type="project" value="TreeGrafter"/>
</dbReference>
<dbReference type="InterPro" id="IPR036388">
    <property type="entry name" value="WH-like_DNA-bd_sf"/>
</dbReference>
<keyword evidence="7" id="KW-1185">Reference proteome</keyword>
<evidence type="ECO:0000256" key="1">
    <source>
        <dbReference type="ARBA" id="ARBA00009437"/>
    </source>
</evidence>
<reference evidence="6 7" key="1">
    <citation type="submission" date="2019-07" db="EMBL/GenBank/DDBJ databases">
        <title>Genomic Encyclopedia of Archaeal and Bacterial Type Strains, Phase II (KMG-II): from individual species to whole genera.</title>
        <authorList>
            <person name="Goeker M."/>
        </authorList>
    </citation>
    <scope>NUCLEOTIDE SEQUENCE [LARGE SCALE GENOMIC DNA]</scope>
    <source>
        <strain evidence="6 7">ATCC BAA-252</strain>
    </source>
</reference>
<evidence type="ECO:0000256" key="3">
    <source>
        <dbReference type="ARBA" id="ARBA00023125"/>
    </source>
</evidence>
<dbReference type="SUPFAM" id="SSF46785">
    <property type="entry name" value="Winged helix' DNA-binding domain"/>
    <property type="match status" value="1"/>
</dbReference>
<dbReference type="PRINTS" id="PR00039">
    <property type="entry name" value="HTHLYSR"/>
</dbReference>
<accession>A0A562T955</accession>
<dbReference type="Proteomes" id="UP000320593">
    <property type="component" value="Unassembled WGS sequence"/>
</dbReference>
<evidence type="ECO:0000313" key="7">
    <source>
        <dbReference type="Proteomes" id="UP000320593"/>
    </source>
</evidence>
<dbReference type="AlphaFoldDB" id="A0A562T955"/>
<sequence>MKWRDLPSLASLRAFGAVAQTKSLSAAGRELNVTHAAISQQIKSLEAHLGLLLVQREGRGVALTPEGLKLSEGLNEGFSRIAETIEALSKANANRPLSITMTPTFAVSWLMPRISDFREKHPDIELMLNPTASLVTLEPGGVDLAIRYGDGDWPGLEAELLLPSNYVVVGATCLVGDAPAFKPQDLLQFPWLQELGINELSLWLQQNGVVAETRPNVTELPGYMILDGVRRGHGITVMPKVFVLSEVEAGTLRVLFEDIRSEGSGYYIVSRPGVIRPPAKTFISWLRAHCCAPAMG</sequence>
<feature type="domain" description="HTH lysR-type" evidence="5">
    <location>
        <begin position="7"/>
        <end position="64"/>
    </location>
</feature>
<dbReference type="Pfam" id="PF00126">
    <property type="entry name" value="HTH_1"/>
    <property type="match status" value="1"/>
</dbReference>
<name>A0A562T955_9HYPH</name>
<comment type="caution">
    <text evidence="6">The sequence shown here is derived from an EMBL/GenBank/DDBJ whole genome shotgun (WGS) entry which is preliminary data.</text>
</comment>
<dbReference type="OrthoDB" id="7328368at2"/>
<dbReference type="GO" id="GO:0006351">
    <property type="term" value="P:DNA-templated transcription"/>
    <property type="evidence" value="ECO:0007669"/>
    <property type="project" value="TreeGrafter"/>
</dbReference>
<dbReference type="InterPro" id="IPR058163">
    <property type="entry name" value="LysR-type_TF_proteobact-type"/>
</dbReference>
<gene>
    <name evidence="6" type="ORF">JM93_01729</name>
</gene>
<dbReference type="Gene3D" id="1.10.10.10">
    <property type="entry name" value="Winged helix-like DNA-binding domain superfamily/Winged helix DNA-binding domain"/>
    <property type="match status" value="1"/>
</dbReference>